<evidence type="ECO:0000313" key="1">
    <source>
        <dbReference type="EMBL" id="CAK9071311.1"/>
    </source>
</evidence>
<organism evidence="1 2">
    <name type="scientific">Durusdinium trenchii</name>
    <dbReference type="NCBI Taxonomy" id="1381693"/>
    <lineage>
        <taxon>Eukaryota</taxon>
        <taxon>Sar</taxon>
        <taxon>Alveolata</taxon>
        <taxon>Dinophyceae</taxon>
        <taxon>Suessiales</taxon>
        <taxon>Symbiodiniaceae</taxon>
        <taxon>Durusdinium</taxon>
    </lineage>
</organism>
<dbReference type="EMBL" id="CAXAMM010033401">
    <property type="protein sequence ID" value="CAK9071311.1"/>
    <property type="molecule type" value="Genomic_DNA"/>
</dbReference>
<protein>
    <submittedName>
        <fullName evidence="1">Uncharacterized protein</fullName>
    </submittedName>
</protein>
<dbReference type="Proteomes" id="UP001642464">
    <property type="component" value="Unassembled WGS sequence"/>
</dbReference>
<accession>A0ABP0P6A3</accession>
<proteinExistence type="predicted"/>
<feature type="non-terminal residue" evidence="1">
    <location>
        <position position="220"/>
    </location>
</feature>
<evidence type="ECO:0000313" key="2">
    <source>
        <dbReference type="Proteomes" id="UP001642464"/>
    </source>
</evidence>
<reference evidence="1 2" key="1">
    <citation type="submission" date="2024-02" db="EMBL/GenBank/DDBJ databases">
        <authorList>
            <person name="Chen Y."/>
            <person name="Shah S."/>
            <person name="Dougan E. K."/>
            <person name="Thang M."/>
            <person name="Chan C."/>
        </authorList>
    </citation>
    <scope>NUCLEOTIDE SEQUENCE [LARGE SCALE GENOMIC DNA]</scope>
</reference>
<gene>
    <name evidence="1" type="ORF">SCF082_LOCUS35319</name>
</gene>
<name>A0ABP0P6A3_9DINO</name>
<comment type="caution">
    <text evidence="1">The sequence shown here is derived from an EMBL/GenBank/DDBJ whole genome shotgun (WGS) entry which is preliminary data.</text>
</comment>
<sequence>VPCCGPYMLMIFLCILRQKIESIVRRGGGVADQDCPTSIEDMSYWVVTSRKRTETESLERVADLTAHVDAQSAMGVLTGSDARLERLTGMSLDPSQAPATQDILKFVKDGAGITQPAGQPAAVQAKAKAKNKVAKDKKDQGLLVKVEQQKTVEEQVAVIRGELKKEITAINNILLDFTQLPDNPDCMDFKKFAGDMKTQVQTLTKLFNQVTVCKDPGQVQ</sequence>
<feature type="non-terminal residue" evidence="1">
    <location>
        <position position="1"/>
    </location>
</feature>
<keyword evidence="2" id="KW-1185">Reference proteome</keyword>